<feature type="transmembrane region" description="Helical" evidence="9">
    <location>
        <begin position="396"/>
        <end position="414"/>
    </location>
</feature>
<proteinExistence type="inferred from homology"/>
<dbReference type="PROSITE" id="PS50850">
    <property type="entry name" value="MFS"/>
    <property type="match status" value="1"/>
</dbReference>
<keyword evidence="5 9" id="KW-0812">Transmembrane</keyword>
<dbReference type="SUPFAM" id="SSF103473">
    <property type="entry name" value="MFS general substrate transporter"/>
    <property type="match status" value="1"/>
</dbReference>
<feature type="transmembrane region" description="Helical" evidence="9">
    <location>
        <begin position="189"/>
        <end position="208"/>
    </location>
</feature>
<keyword evidence="3" id="KW-0813">Transport</keyword>
<dbReference type="GO" id="GO:0005886">
    <property type="term" value="C:plasma membrane"/>
    <property type="evidence" value="ECO:0007669"/>
    <property type="project" value="UniProtKB-SubCell"/>
</dbReference>
<dbReference type="CDD" id="cd17502">
    <property type="entry name" value="MFS_Azr1_MDR_like"/>
    <property type="match status" value="1"/>
</dbReference>
<reference evidence="11 12" key="3">
    <citation type="journal article" date="2015" name="Genome Announc.">
        <title>Draft Genome Sequence of the Archiascomycetous Yeast Saitoella complicata.</title>
        <authorList>
            <person name="Yamauchi K."/>
            <person name="Kondo S."/>
            <person name="Hamamoto M."/>
            <person name="Takahashi Y."/>
            <person name="Ogura Y."/>
            <person name="Hayashi T."/>
            <person name="Nishida H."/>
        </authorList>
    </citation>
    <scope>NUCLEOTIDE SEQUENCE [LARGE SCALE GENOMIC DNA]</scope>
    <source>
        <strain evidence="11 12">NRRL Y-17804</strain>
    </source>
</reference>
<keyword evidence="12" id="KW-1185">Reference proteome</keyword>
<feature type="transmembrane region" description="Helical" evidence="9">
    <location>
        <begin position="64"/>
        <end position="89"/>
    </location>
</feature>
<dbReference type="InterPro" id="IPR020846">
    <property type="entry name" value="MFS_dom"/>
</dbReference>
<dbReference type="PANTHER" id="PTHR23501">
    <property type="entry name" value="MAJOR FACILITATOR SUPERFAMILY"/>
    <property type="match status" value="1"/>
</dbReference>
<feature type="transmembrane region" description="Helical" evidence="9">
    <location>
        <begin position="131"/>
        <end position="151"/>
    </location>
</feature>
<feature type="transmembrane region" description="Helical" evidence="9">
    <location>
        <begin position="329"/>
        <end position="350"/>
    </location>
</feature>
<comment type="similarity">
    <text evidence="2">Belongs to the major facilitator superfamily. TCR/Tet family.</text>
</comment>
<dbReference type="Pfam" id="PF07690">
    <property type="entry name" value="MFS_1"/>
    <property type="match status" value="1"/>
</dbReference>
<keyword evidence="7 9" id="KW-0472">Membrane</keyword>
<evidence type="ECO:0000256" key="6">
    <source>
        <dbReference type="ARBA" id="ARBA00022989"/>
    </source>
</evidence>
<dbReference type="InterPro" id="IPR036259">
    <property type="entry name" value="MFS_trans_sf"/>
</dbReference>
<feature type="transmembrane region" description="Helical" evidence="9">
    <location>
        <begin position="370"/>
        <end position="389"/>
    </location>
</feature>
<reference evidence="11 12" key="1">
    <citation type="journal article" date="2011" name="J. Gen. Appl. Microbiol.">
        <title>Draft genome sequencing of the enigmatic yeast Saitoella complicata.</title>
        <authorList>
            <person name="Nishida H."/>
            <person name="Hamamoto M."/>
            <person name="Sugiyama J."/>
        </authorList>
    </citation>
    <scope>NUCLEOTIDE SEQUENCE [LARGE SCALE GENOMIC DNA]</scope>
    <source>
        <strain evidence="11 12">NRRL Y-17804</strain>
    </source>
</reference>
<feature type="transmembrane region" description="Helical" evidence="9">
    <location>
        <begin position="292"/>
        <end position="309"/>
    </location>
</feature>
<keyword evidence="8" id="KW-0325">Glycoprotein</keyword>
<dbReference type="Gene3D" id="1.20.1720.10">
    <property type="entry name" value="Multidrug resistance protein D"/>
    <property type="match status" value="1"/>
</dbReference>
<comment type="subcellular location">
    <subcellularLocation>
        <location evidence="1">Cell membrane</location>
        <topology evidence="1">Multi-pass membrane protein</topology>
    </subcellularLocation>
</comment>
<dbReference type="EMBL" id="BACD03000024">
    <property type="protein sequence ID" value="GAO49645.1"/>
    <property type="molecule type" value="Genomic_DNA"/>
</dbReference>
<comment type="caution">
    <text evidence="11">The sequence shown here is derived from an EMBL/GenBank/DDBJ whole genome shotgun (WGS) entry which is preliminary data.</text>
</comment>
<feature type="transmembrane region" description="Helical" evidence="9">
    <location>
        <begin position="461"/>
        <end position="480"/>
    </location>
</feature>
<reference evidence="11 12" key="2">
    <citation type="journal article" date="2014" name="J. Gen. Appl. Microbiol.">
        <title>The early diverging ascomycetous budding yeast Saitoella complicata has three histone deacetylases belonging to the Clr6, Hos2, and Rpd3 lineages.</title>
        <authorList>
            <person name="Nishida H."/>
            <person name="Matsumoto T."/>
            <person name="Kondo S."/>
            <person name="Hamamoto M."/>
            <person name="Yoshikawa H."/>
        </authorList>
    </citation>
    <scope>NUCLEOTIDE SEQUENCE [LARGE SCALE GENOMIC DNA]</scope>
    <source>
        <strain evidence="11 12">NRRL Y-17804</strain>
    </source>
</reference>
<evidence type="ECO:0000313" key="12">
    <source>
        <dbReference type="Proteomes" id="UP000033140"/>
    </source>
</evidence>
<accession>A0A0E9NJR3</accession>
<evidence type="ECO:0000256" key="5">
    <source>
        <dbReference type="ARBA" id="ARBA00022692"/>
    </source>
</evidence>
<evidence type="ECO:0000256" key="7">
    <source>
        <dbReference type="ARBA" id="ARBA00023136"/>
    </source>
</evidence>
<evidence type="ECO:0000256" key="4">
    <source>
        <dbReference type="ARBA" id="ARBA00022475"/>
    </source>
</evidence>
<feature type="transmembrane region" description="Helical" evidence="9">
    <location>
        <begin position="157"/>
        <end position="182"/>
    </location>
</feature>
<evidence type="ECO:0000256" key="8">
    <source>
        <dbReference type="ARBA" id="ARBA00023180"/>
    </source>
</evidence>
<sequence length="632" mass="67677">MSASIVMDEKDHPHEKSVTLTQIKTAETLASTSIAPPNLPLEPVTTNAGTTDLPDSEYPHGAKLALIMLSLCLAVFLVALDNTIIATAIPRITERFKSLDDVGWYASSYLLTACSFQPSFGKIYTQFSLKWTFLICISIFELGSLICAIAPNSTTLIIGRAIAGLGSSGLFSGALTIIAYTVPLERRAAFGGCIGAMYGIASIAGPLLGGVFTDHLSWRWCFYINLPIGAVTVLGLLFFFKPPHRETSTHTLREKLAEIDFIGMSVLLPCVICLLLALQWGGTTYAWSSGRIIALLVVFTVLLVVFVGVQWKLGERATIPLGIMRQRTVFFSAWFVFFVGAGFFVLVYYVPIYFQAVKSSSATKSGIQTLPLILAVVVASLVSGIGTTVLGYYTPFMIIGAALFAVGSGLISTFKVEMATGRWIGFQIIAGAGIGACLQLPVIAVQAVLPMQDVPSGTAIVIFFQTLGGALFVSVAQTIFTNDLLSSLLAIPPTASGETVDAATIIAAGATNLRSVVSDPMLLREVFGAYVGALDRAYYVSVATGAVATLVACGVEWKSVKGKKIEAAMGDMCGQGDVMDGCMEYLVTAQRRKEPISFQSYTSIPIDSLWALLRQLITPTRHLLSLFFISEK</sequence>
<dbReference type="OMA" id="MATGRWI"/>
<feature type="domain" description="Major facilitator superfamily (MFS) profile" evidence="10">
    <location>
        <begin position="67"/>
        <end position="527"/>
    </location>
</feature>
<evidence type="ECO:0000256" key="3">
    <source>
        <dbReference type="ARBA" id="ARBA00022448"/>
    </source>
</evidence>
<dbReference type="Proteomes" id="UP000033140">
    <property type="component" value="Unassembled WGS sequence"/>
</dbReference>
<feature type="transmembrane region" description="Helical" evidence="9">
    <location>
        <begin position="537"/>
        <end position="555"/>
    </location>
</feature>
<evidence type="ECO:0000259" key="10">
    <source>
        <dbReference type="PROSITE" id="PS50850"/>
    </source>
</evidence>
<dbReference type="Gene3D" id="1.20.1250.20">
    <property type="entry name" value="MFS general substrate transporter like domains"/>
    <property type="match status" value="1"/>
</dbReference>
<dbReference type="FunFam" id="1.20.1720.10:FF:000012">
    <property type="entry name" value="MFS toxin efflux pump (AflT)"/>
    <property type="match status" value="1"/>
</dbReference>
<organism evidence="11 12">
    <name type="scientific">Saitoella complicata (strain BCRC 22490 / CBS 7301 / JCM 7358 / NBRC 10748 / NRRL Y-17804)</name>
    <dbReference type="NCBI Taxonomy" id="698492"/>
    <lineage>
        <taxon>Eukaryota</taxon>
        <taxon>Fungi</taxon>
        <taxon>Dikarya</taxon>
        <taxon>Ascomycota</taxon>
        <taxon>Taphrinomycotina</taxon>
        <taxon>Taphrinomycotina incertae sedis</taxon>
        <taxon>Saitoella</taxon>
    </lineage>
</organism>
<dbReference type="FunFam" id="1.20.1250.20:FF:000489">
    <property type="entry name" value="MFS general substrate transporter"/>
    <property type="match status" value="1"/>
</dbReference>
<evidence type="ECO:0000313" key="11">
    <source>
        <dbReference type="EMBL" id="GAO49645.1"/>
    </source>
</evidence>
<dbReference type="FunFam" id="1.20.1250.20:FF:000196">
    <property type="entry name" value="MFS toxin efflux pump (AflT)"/>
    <property type="match status" value="1"/>
</dbReference>
<keyword evidence="4" id="KW-1003">Cell membrane</keyword>
<feature type="transmembrane region" description="Helical" evidence="9">
    <location>
        <begin position="261"/>
        <end position="280"/>
    </location>
</feature>
<gene>
    <name evidence="11" type="ORF">G7K_3794-t1</name>
</gene>
<evidence type="ECO:0000256" key="9">
    <source>
        <dbReference type="SAM" id="Phobius"/>
    </source>
</evidence>
<name>A0A0E9NJR3_SAICN</name>
<evidence type="ECO:0000256" key="1">
    <source>
        <dbReference type="ARBA" id="ARBA00004651"/>
    </source>
</evidence>
<dbReference type="GO" id="GO:0022857">
    <property type="term" value="F:transmembrane transporter activity"/>
    <property type="evidence" value="ECO:0007669"/>
    <property type="project" value="InterPro"/>
</dbReference>
<dbReference type="InterPro" id="IPR011701">
    <property type="entry name" value="MFS"/>
</dbReference>
<feature type="transmembrane region" description="Helical" evidence="9">
    <location>
        <begin position="220"/>
        <end position="240"/>
    </location>
</feature>
<protein>
    <recommendedName>
        <fullName evidence="10">Major facilitator superfamily (MFS) profile domain-containing protein</fullName>
    </recommendedName>
</protein>
<feature type="transmembrane region" description="Helical" evidence="9">
    <location>
        <begin position="426"/>
        <end position="449"/>
    </location>
</feature>
<evidence type="ECO:0000256" key="2">
    <source>
        <dbReference type="ARBA" id="ARBA00007520"/>
    </source>
</evidence>
<dbReference type="PANTHER" id="PTHR23501:SF199">
    <property type="entry name" value="MFS EFFLUX TRANSPORTER INPD-RELATED"/>
    <property type="match status" value="1"/>
</dbReference>
<dbReference type="STRING" id="698492.A0A0E9NJR3"/>
<dbReference type="AlphaFoldDB" id="A0A0E9NJR3"/>
<keyword evidence="6 9" id="KW-1133">Transmembrane helix</keyword>